<keyword evidence="2" id="KW-1185">Reference proteome</keyword>
<evidence type="ECO:0000313" key="2">
    <source>
        <dbReference type="Proteomes" id="UP000663193"/>
    </source>
</evidence>
<protein>
    <submittedName>
        <fullName evidence="1">Uncharacterized protein</fullName>
    </submittedName>
</protein>
<gene>
    <name evidence="1" type="ORF">JI435_417450</name>
</gene>
<proteinExistence type="predicted"/>
<dbReference type="EMBL" id="CP069035">
    <property type="protein sequence ID" value="QRD02006.1"/>
    <property type="molecule type" value="Genomic_DNA"/>
</dbReference>
<dbReference type="Proteomes" id="UP000663193">
    <property type="component" value="Chromosome 13"/>
</dbReference>
<name>A0A7U2FFL7_PHANO</name>
<dbReference type="AlphaFoldDB" id="A0A7U2FFL7"/>
<evidence type="ECO:0000313" key="1">
    <source>
        <dbReference type="EMBL" id="QRD02006.1"/>
    </source>
</evidence>
<accession>A0A7U2FFL7</accession>
<sequence length="62" mass="6843">MATGNCGRPSRFNGNLMDSMSNFYSTRTFNCRQLYHSDAIHCCQTANTTSTIVEDSIQAEGS</sequence>
<organism evidence="1 2">
    <name type="scientific">Phaeosphaeria nodorum (strain SN15 / ATCC MYA-4574 / FGSC 10173)</name>
    <name type="common">Glume blotch fungus</name>
    <name type="synonym">Parastagonospora nodorum</name>
    <dbReference type="NCBI Taxonomy" id="321614"/>
    <lineage>
        <taxon>Eukaryota</taxon>
        <taxon>Fungi</taxon>
        <taxon>Dikarya</taxon>
        <taxon>Ascomycota</taxon>
        <taxon>Pezizomycotina</taxon>
        <taxon>Dothideomycetes</taxon>
        <taxon>Pleosporomycetidae</taxon>
        <taxon>Pleosporales</taxon>
        <taxon>Pleosporineae</taxon>
        <taxon>Phaeosphaeriaceae</taxon>
        <taxon>Parastagonospora</taxon>
    </lineage>
</organism>
<reference evidence="2" key="1">
    <citation type="journal article" date="2021" name="BMC Genomics">
        <title>Chromosome-level genome assembly and manually-curated proteome of model necrotroph Parastagonospora nodorum Sn15 reveals a genome-wide trove of candidate effector homologs, and redundancy of virulence-related functions within an accessory chromosome.</title>
        <authorList>
            <person name="Bertazzoni S."/>
            <person name="Jones D.A.B."/>
            <person name="Phan H.T."/>
            <person name="Tan K.-C."/>
            <person name="Hane J.K."/>
        </authorList>
    </citation>
    <scope>NUCLEOTIDE SEQUENCE [LARGE SCALE GENOMIC DNA]</scope>
    <source>
        <strain evidence="2">SN15 / ATCC MYA-4574 / FGSC 10173)</strain>
    </source>
</reference>
<dbReference type="VEuPathDB" id="FungiDB:JI435_417450"/>